<dbReference type="PANTHER" id="PTHR24567:SF26">
    <property type="entry name" value="REGULATORY PROTEIN YEIL"/>
    <property type="match status" value="1"/>
</dbReference>
<evidence type="ECO:0000256" key="3">
    <source>
        <dbReference type="ARBA" id="ARBA00023159"/>
    </source>
</evidence>
<comment type="caution">
    <text evidence="6">The sequence shown here is derived from an EMBL/GenBank/DDBJ whole genome shotgun (WGS) entry which is preliminary data.</text>
</comment>
<dbReference type="InterPro" id="IPR036390">
    <property type="entry name" value="WH_DNA-bd_sf"/>
</dbReference>
<dbReference type="SUPFAM" id="SSF51206">
    <property type="entry name" value="cAMP-binding domain-like"/>
    <property type="match status" value="1"/>
</dbReference>
<evidence type="ECO:0000259" key="5">
    <source>
        <dbReference type="PROSITE" id="PS50042"/>
    </source>
</evidence>
<feature type="domain" description="Cyclic nucleotide-binding" evidence="5">
    <location>
        <begin position="17"/>
        <end position="110"/>
    </location>
</feature>
<dbReference type="Gene3D" id="2.60.120.10">
    <property type="entry name" value="Jelly Rolls"/>
    <property type="match status" value="1"/>
</dbReference>
<name>A0A2N5GS24_9BACI</name>
<dbReference type="PROSITE" id="PS50042">
    <property type="entry name" value="CNMP_BINDING_3"/>
    <property type="match status" value="1"/>
</dbReference>
<evidence type="ECO:0000256" key="1">
    <source>
        <dbReference type="ARBA" id="ARBA00023015"/>
    </source>
</evidence>
<dbReference type="EMBL" id="PGVD01000021">
    <property type="protein sequence ID" value="PLR98580.1"/>
    <property type="molecule type" value="Genomic_DNA"/>
</dbReference>
<dbReference type="SUPFAM" id="SSF46785">
    <property type="entry name" value="Winged helix' DNA-binding domain"/>
    <property type="match status" value="1"/>
</dbReference>
<dbReference type="OrthoDB" id="581021at2"/>
<evidence type="ECO:0000256" key="2">
    <source>
        <dbReference type="ARBA" id="ARBA00023125"/>
    </source>
</evidence>
<accession>A0A2N5GS24</accession>
<dbReference type="InterPro" id="IPR012318">
    <property type="entry name" value="HTH_CRP"/>
</dbReference>
<dbReference type="InterPro" id="IPR018490">
    <property type="entry name" value="cNMP-bd_dom_sf"/>
</dbReference>
<dbReference type="PANTHER" id="PTHR24567">
    <property type="entry name" value="CRP FAMILY TRANSCRIPTIONAL REGULATORY PROTEIN"/>
    <property type="match status" value="1"/>
</dbReference>
<dbReference type="GO" id="GO:0005829">
    <property type="term" value="C:cytosol"/>
    <property type="evidence" value="ECO:0007669"/>
    <property type="project" value="TreeGrafter"/>
</dbReference>
<dbReference type="Proteomes" id="UP000235114">
    <property type="component" value="Unassembled WGS sequence"/>
</dbReference>
<evidence type="ECO:0000256" key="4">
    <source>
        <dbReference type="ARBA" id="ARBA00023163"/>
    </source>
</evidence>
<reference evidence="6 8" key="1">
    <citation type="submission" date="2017-11" db="EMBL/GenBank/DDBJ databases">
        <title>Comparitive Functional Genomics of Dry Heat Resistant strains isolated from the Viking Spacecraft.</title>
        <authorList>
            <person name="Seuylemezian A."/>
            <person name="Cooper K."/>
            <person name="Vaishampayan P."/>
        </authorList>
    </citation>
    <scope>NUCLEOTIDE SEQUENCE [LARGE SCALE GENOMIC DNA]</scope>
    <source>
        <strain evidence="6 8">M4.6</strain>
    </source>
</reference>
<keyword evidence="3" id="KW-0010">Activator</keyword>
<evidence type="ECO:0000313" key="7">
    <source>
        <dbReference type="EMBL" id="PLR98580.1"/>
    </source>
</evidence>
<protein>
    <submittedName>
        <fullName evidence="6">Transcriptional regulator</fullName>
    </submittedName>
</protein>
<keyword evidence="4" id="KW-0804">Transcription</keyword>
<dbReference type="AlphaFoldDB" id="A0A2N5GS24"/>
<dbReference type="RefSeq" id="WP_101575442.1">
    <property type="nucleotide sequence ID" value="NZ_PGVA01000003.1"/>
</dbReference>
<dbReference type="InterPro" id="IPR000595">
    <property type="entry name" value="cNMP-bd_dom"/>
</dbReference>
<dbReference type="Proteomes" id="UP000234951">
    <property type="component" value="Unassembled WGS sequence"/>
</dbReference>
<dbReference type="InterPro" id="IPR050397">
    <property type="entry name" value="Env_Response_Regulators"/>
</dbReference>
<evidence type="ECO:0000313" key="8">
    <source>
        <dbReference type="Proteomes" id="UP000234951"/>
    </source>
</evidence>
<evidence type="ECO:0000313" key="9">
    <source>
        <dbReference type="Proteomes" id="UP000235114"/>
    </source>
</evidence>
<keyword evidence="2" id="KW-0238">DNA-binding</keyword>
<dbReference type="Gene3D" id="1.10.10.10">
    <property type="entry name" value="Winged helix-like DNA-binding domain superfamily/Winged helix DNA-binding domain"/>
    <property type="match status" value="1"/>
</dbReference>
<dbReference type="GO" id="GO:0003700">
    <property type="term" value="F:DNA-binding transcription factor activity"/>
    <property type="evidence" value="ECO:0007669"/>
    <property type="project" value="TreeGrafter"/>
</dbReference>
<dbReference type="EMBL" id="PGVA01000003">
    <property type="protein sequence ID" value="PLR86347.1"/>
    <property type="molecule type" value="Genomic_DNA"/>
</dbReference>
<dbReference type="SMART" id="SM00100">
    <property type="entry name" value="cNMP"/>
    <property type="match status" value="1"/>
</dbReference>
<keyword evidence="1" id="KW-0805">Transcription regulation</keyword>
<proteinExistence type="predicted"/>
<dbReference type="GO" id="GO:0003677">
    <property type="term" value="F:DNA binding"/>
    <property type="evidence" value="ECO:0007669"/>
    <property type="project" value="UniProtKB-KW"/>
</dbReference>
<dbReference type="Pfam" id="PF00027">
    <property type="entry name" value="cNMP_binding"/>
    <property type="match status" value="1"/>
</dbReference>
<dbReference type="CDD" id="cd00038">
    <property type="entry name" value="CAP_ED"/>
    <property type="match status" value="1"/>
</dbReference>
<dbReference type="Pfam" id="PF13545">
    <property type="entry name" value="HTH_Crp_2"/>
    <property type="match status" value="1"/>
</dbReference>
<evidence type="ECO:0000313" key="6">
    <source>
        <dbReference type="EMBL" id="PLR86347.1"/>
    </source>
</evidence>
<organism evidence="6 8">
    <name type="scientific">Bacillus canaveralius</name>
    <dbReference type="NCBI Taxonomy" id="1403243"/>
    <lineage>
        <taxon>Bacteria</taxon>
        <taxon>Bacillati</taxon>
        <taxon>Bacillota</taxon>
        <taxon>Bacilli</taxon>
        <taxon>Bacillales</taxon>
        <taxon>Bacillaceae</taxon>
        <taxon>Bacillus</taxon>
    </lineage>
</organism>
<dbReference type="InterPro" id="IPR014710">
    <property type="entry name" value="RmlC-like_jellyroll"/>
</dbReference>
<reference evidence="7 9" key="2">
    <citation type="submission" date="2017-12" db="EMBL/GenBank/DDBJ databases">
        <title>Comparative Functional Genomics of Dry Heat Resistant strains isolated from the Viking Spacecraft.</title>
        <authorList>
            <person name="Seuylemezian A."/>
            <person name="Cooper K."/>
            <person name="Vaishampayan P."/>
        </authorList>
    </citation>
    <scope>NUCLEOTIDE SEQUENCE [LARGE SCALE GENOMIC DNA]</scope>
    <source>
        <strain evidence="7 9">ATCC 29669</strain>
    </source>
</reference>
<sequence length="232" mass="26558">MKEIADEWLLKSYFKSQNLQEIFTEKLIADMKLFSFEKGEIVCSGGDTLTHLSLLVDGKLKVYTILPNGKSLLLRFINPLGIIGDVELMTGYEVRNTVESLNDSIMIRISFVKLHEFAENEPKFLNFIIKNLSHKLYTLSNTTSLNLLYPVENKFASYLVSTMVDENNYAHIEELKTSKLTEFAELLGTSYRHLNRVINQLVSKGIIERKRGAILIKDVNQLMILSKGNLYE</sequence>
<dbReference type="InterPro" id="IPR036388">
    <property type="entry name" value="WH-like_DNA-bd_sf"/>
</dbReference>
<keyword evidence="9" id="KW-1185">Reference proteome</keyword>
<gene>
    <name evidence="6" type="ORF">CU635_01760</name>
    <name evidence="7" type="ORF">CVD25_07605</name>
</gene>